<gene>
    <name evidence="2" type="ORF">LX87_02274</name>
</gene>
<feature type="domain" description="T6SS Phospholipase effector Tle1-like catalytic" evidence="1">
    <location>
        <begin position="3"/>
        <end position="304"/>
    </location>
</feature>
<evidence type="ECO:0000313" key="2">
    <source>
        <dbReference type="EMBL" id="RAK00566.1"/>
    </source>
</evidence>
<dbReference type="AlphaFoldDB" id="A0A327X2F4"/>
<keyword evidence="3" id="KW-1185">Reference proteome</keyword>
<reference evidence="2 3" key="1">
    <citation type="submission" date="2018-06" db="EMBL/GenBank/DDBJ databases">
        <title>Genomic Encyclopedia of Archaeal and Bacterial Type Strains, Phase II (KMG-II): from individual species to whole genera.</title>
        <authorList>
            <person name="Goeker M."/>
        </authorList>
    </citation>
    <scope>NUCLEOTIDE SEQUENCE [LARGE SCALE GENOMIC DNA]</scope>
    <source>
        <strain evidence="2 3">DSM 21851</strain>
    </source>
</reference>
<dbReference type="SUPFAM" id="SSF53474">
    <property type="entry name" value="alpha/beta-Hydrolases"/>
    <property type="match status" value="1"/>
</dbReference>
<sequence length="396" mass="44670">MSKKIIVCADGTWNEPEQLDRGSLVPTNVVKIARALALAKKPDQEDIYYDLGVGTSGWLDRLLGGLTGNGLMTNIFDCYHFIAERYQPGDKIYLFGFSRGAYTVRSLAGLICNFGLDKELVNLDLIRTRHEQPAITTAANRPVEESRQKANASHNTLRELKGAYQKMKRQQNPAAVDEYQQTHDCYHPGIEMIGVWDTVGALGIPFPIPKEVLPDKVATWLTSRLLGVYRFLNAELNPKVKAAYHAISIDENRRSFTPTLWNETSLTGEQTVKQVWFAGIHSNIGGGYADAGLSDNALLWMIRQAEKHGLEFSESYLTRNLHPDAFYGELRDERSRLLKRILFRKGLRQIEILCKGAGARPIIAESAIERQSSTICKQKYKLNLQKDFTYEVEKGF</sequence>
<evidence type="ECO:0000313" key="3">
    <source>
        <dbReference type="Proteomes" id="UP000248790"/>
    </source>
</evidence>
<protein>
    <submittedName>
        <fullName evidence="2">Uncharacterized protein (DUF2235 family)</fullName>
    </submittedName>
</protein>
<accession>A0A327X2F4</accession>
<dbReference type="Proteomes" id="UP000248790">
    <property type="component" value="Unassembled WGS sequence"/>
</dbReference>
<dbReference type="PANTHER" id="PTHR33840:SF1">
    <property type="entry name" value="TLE1 PHOSPHOLIPASE DOMAIN-CONTAINING PROTEIN"/>
    <property type="match status" value="1"/>
</dbReference>
<dbReference type="InterPro" id="IPR029058">
    <property type="entry name" value="AB_hydrolase_fold"/>
</dbReference>
<comment type="caution">
    <text evidence="2">The sequence shown here is derived from an EMBL/GenBank/DDBJ whole genome shotgun (WGS) entry which is preliminary data.</text>
</comment>
<dbReference type="PANTHER" id="PTHR33840">
    <property type="match status" value="1"/>
</dbReference>
<dbReference type="Pfam" id="PF09994">
    <property type="entry name" value="T6SS_Tle1-like_cat"/>
    <property type="match status" value="1"/>
</dbReference>
<dbReference type="OrthoDB" id="4378831at2"/>
<name>A0A327X2F4_LARAB</name>
<dbReference type="EMBL" id="QLMC01000002">
    <property type="protein sequence ID" value="RAK00566.1"/>
    <property type="molecule type" value="Genomic_DNA"/>
</dbReference>
<dbReference type="InterPro" id="IPR018712">
    <property type="entry name" value="Tle1-like_cat"/>
</dbReference>
<dbReference type="RefSeq" id="WP_111628299.1">
    <property type="nucleotide sequence ID" value="NZ_QLMC01000002.1"/>
</dbReference>
<proteinExistence type="predicted"/>
<organism evidence="2 3">
    <name type="scientific">Larkinella arboricola</name>
    <dbReference type="NCBI Taxonomy" id="643671"/>
    <lineage>
        <taxon>Bacteria</taxon>
        <taxon>Pseudomonadati</taxon>
        <taxon>Bacteroidota</taxon>
        <taxon>Cytophagia</taxon>
        <taxon>Cytophagales</taxon>
        <taxon>Spirosomataceae</taxon>
        <taxon>Larkinella</taxon>
    </lineage>
</organism>
<evidence type="ECO:0000259" key="1">
    <source>
        <dbReference type="Pfam" id="PF09994"/>
    </source>
</evidence>